<evidence type="ECO:0000256" key="7">
    <source>
        <dbReference type="ARBA" id="ARBA00023242"/>
    </source>
</evidence>
<keyword evidence="6" id="KW-0804">Transcription</keyword>
<evidence type="ECO:0000256" key="4">
    <source>
        <dbReference type="ARBA" id="ARBA00023015"/>
    </source>
</evidence>
<keyword evidence="4" id="KW-0805">Transcription regulation</keyword>
<dbReference type="EMBL" id="JPKY01000012">
    <property type="protein sequence ID" value="KFH47096.1"/>
    <property type="molecule type" value="Genomic_DNA"/>
</dbReference>
<dbReference type="SMART" id="SM00066">
    <property type="entry name" value="GAL4"/>
    <property type="match status" value="1"/>
</dbReference>
<dbReference type="PANTHER" id="PTHR31313">
    <property type="entry name" value="TY1 ENHANCER ACTIVATOR"/>
    <property type="match status" value="1"/>
</dbReference>
<evidence type="ECO:0000313" key="10">
    <source>
        <dbReference type="EMBL" id="KFH47096.1"/>
    </source>
</evidence>
<evidence type="ECO:0000256" key="5">
    <source>
        <dbReference type="ARBA" id="ARBA00023125"/>
    </source>
</evidence>
<dbReference type="InterPro" id="IPR007219">
    <property type="entry name" value="XnlR_reg_dom"/>
</dbReference>
<dbReference type="AlphaFoldDB" id="A0A086TCL4"/>
<reference evidence="11" key="1">
    <citation type="journal article" date="2014" name="Genome Announc.">
        <title>Genome sequence and annotation of Acremonium chrysogenum, producer of the beta-lactam antibiotic cephalosporin C.</title>
        <authorList>
            <person name="Terfehr D."/>
            <person name="Dahlmann T.A."/>
            <person name="Specht T."/>
            <person name="Zadra I."/>
            <person name="Kuernsteiner H."/>
            <person name="Kueck U."/>
        </authorList>
    </citation>
    <scope>NUCLEOTIDE SEQUENCE [LARGE SCALE GENOMIC DNA]</scope>
    <source>
        <strain evidence="11">ATCC 11550 / CBS 779.69 / DSM 880 / IAM 14645 / JCM 23072 / IMI 49137</strain>
    </source>
</reference>
<evidence type="ECO:0000313" key="11">
    <source>
        <dbReference type="Proteomes" id="UP000029964"/>
    </source>
</evidence>
<sequence length="685" mass="76875">MSTSAKATKKSAFSCEPCRRRKVKCGGEQPVCNRCASRNDECVYKLNPTLSYTQRLEDRIKELEEQLAAYSKSPISTHPSSSHSSPPSFSSHDASSSSRVPDEHSMHRRLRGLKMEDRGGGLAYHGATNFVHLPASDRNAGGNKFLPLTDVNFNRRERLVNNAWQQRALENLSDIPEPFQHLLNVYWCWIQPLFNFVYRPAFTRDMQSMGPFYSHTLLNAMLSHATRWGRDDPVTRRLLDESYEGGAIFGKHARSMVFDELSRGAVTVRTVQTLLLLSVQECGFGHSTQAWTYSGLAFRLIDHLGISVDGERYLGSVPISDEEVEIRHRLFWSCYLWDKMISLYLGRAPTIQHTAVSPPHVIFDDSAENDLWVPFVAGPGQTWNYPPTTSHSTSCFMSMCQLSVIFNEILVHMYNPLIQNTDEEVYECLRTQGIALQLWWDQLPLYLRIDPNAVPTLAPPSHIITLNCLYHTFRILLYRPLLTRGCKAGQDGQTPIHNNLVQCVTSATSIVAMFNLFCKTFSTNYCELSLSYSVYIAATIYLLQVQAFPNDQQALQRLDYCIRRLNEVKQYSPIIGGALNLMSRELSNLGIPLNSPAYHPAPEPTSAASDHIPGSPFYSAQGLPGFPGRPISSPADYLFQSQGGIDTVEPDPMAMEPGLFEAMSSLEPLSAWVGTIPKFEAPEPS</sequence>
<dbReference type="InterPro" id="IPR001138">
    <property type="entry name" value="Zn2Cys6_DnaBD"/>
</dbReference>
<dbReference type="CDD" id="cd00067">
    <property type="entry name" value="GAL4"/>
    <property type="match status" value="1"/>
</dbReference>
<dbReference type="GO" id="GO:0008270">
    <property type="term" value="F:zinc ion binding"/>
    <property type="evidence" value="ECO:0007669"/>
    <property type="project" value="InterPro"/>
</dbReference>
<dbReference type="InterPro" id="IPR051615">
    <property type="entry name" value="Transcr_Regulatory_Elem"/>
</dbReference>
<dbReference type="PROSITE" id="PS50048">
    <property type="entry name" value="ZN2_CY6_FUNGAL_2"/>
    <property type="match status" value="1"/>
</dbReference>
<dbReference type="Proteomes" id="UP000029964">
    <property type="component" value="Unassembled WGS sequence"/>
</dbReference>
<evidence type="ECO:0000256" key="8">
    <source>
        <dbReference type="SAM" id="MobiDB-lite"/>
    </source>
</evidence>
<keyword evidence="11" id="KW-1185">Reference proteome</keyword>
<dbReference type="GO" id="GO:0006351">
    <property type="term" value="P:DNA-templated transcription"/>
    <property type="evidence" value="ECO:0007669"/>
    <property type="project" value="InterPro"/>
</dbReference>
<evidence type="ECO:0000256" key="1">
    <source>
        <dbReference type="ARBA" id="ARBA00004123"/>
    </source>
</evidence>
<dbReference type="Gene3D" id="4.10.240.10">
    <property type="entry name" value="Zn(2)-C6 fungal-type DNA-binding domain"/>
    <property type="match status" value="1"/>
</dbReference>
<feature type="domain" description="Zn(2)-C6 fungal-type" evidence="9">
    <location>
        <begin position="14"/>
        <end position="44"/>
    </location>
</feature>
<evidence type="ECO:0000256" key="2">
    <source>
        <dbReference type="ARBA" id="ARBA00022723"/>
    </source>
</evidence>
<dbReference type="STRING" id="857340.A0A086TCL4"/>
<dbReference type="SUPFAM" id="SSF57701">
    <property type="entry name" value="Zn2/Cys6 DNA-binding domain"/>
    <property type="match status" value="1"/>
</dbReference>
<evidence type="ECO:0000256" key="3">
    <source>
        <dbReference type="ARBA" id="ARBA00022833"/>
    </source>
</evidence>
<dbReference type="PROSITE" id="PS00463">
    <property type="entry name" value="ZN2_CY6_FUNGAL_1"/>
    <property type="match status" value="1"/>
</dbReference>
<dbReference type="Pfam" id="PF00172">
    <property type="entry name" value="Zn_clus"/>
    <property type="match status" value="1"/>
</dbReference>
<feature type="compositionally biased region" description="Low complexity" evidence="8">
    <location>
        <begin position="71"/>
        <end position="98"/>
    </location>
</feature>
<dbReference type="OrthoDB" id="4161332at2759"/>
<evidence type="ECO:0000256" key="6">
    <source>
        <dbReference type="ARBA" id="ARBA00023163"/>
    </source>
</evidence>
<comment type="subcellular location">
    <subcellularLocation>
        <location evidence="1">Nucleus</location>
    </subcellularLocation>
</comment>
<keyword evidence="5" id="KW-0238">DNA-binding</keyword>
<keyword evidence="2" id="KW-0479">Metal-binding</keyword>
<dbReference type="PANTHER" id="PTHR31313:SF85">
    <property type="entry name" value="ZN(II)2CYS6 TRANSCRIPTION FACTOR (EUROFUNG)"/>
    <property type="match status" value="1"/>
</dbReference>
<dbReference type="InterPro" id="IPR036864">
    <property type="entry name" value="Zn2-C6_fun-type_DNA-bd_sf"/>
</dbReference>
<keyword evidence="7" id="KW-0539">Nucleus</keyword>
<dbReference type="GO" id="GO:0000981">
    <property type="term" value="F:DNA-binding transcription factor activity, RNA polymerase II-specific"/>
    <property type="evidence" value="ECO:0007669"/>
    <property type="project" value="InterPro"/>
</dbReference>
<comment type="caution">
    <text evidence="10">The sequence shown here is derived from an EMBL/GenBank/DDBJ whole genome shotgun (WGS) entry which is preliminary data.</text>
</comment>
<accession>A0A086TCL4</accession>
<dbReference type="GO" id="GO:0003677">
    <property type="term" value="F:DNA binding"/>
    <property type="evidence" value="ECO:0007669"/>
    <property type="project" value="UniProtKB-KW"/>
</dbReference>
<feature type="region of interest" description="Disordered" evidence="8">
    <location>
        <begin position="71"/>
        <end position="106"/>
    </location>
</feature>
<gene>
    <name evidence="10" type="ORF">ACRE_020340</name>
</gene>
<keyword evidence="3" id="KW-0862">Zinc</keyword>
<dbReference type="HOGENOM" id="CLU_007003_4_1_1"/>
<dbReference type="Pfam" id="PF04082">
    <property type="entry name" value="Fungal_trans"/>
    <property type="match status" value="1"/>
</dbReference>
<proteinExistence type="predicted"/>
<dbReference type="GO" id="GO:0005634">
    <property type="term" value="C:nucleus"/>
    <property type="evidence" value="ECO:0007669"/>
    <property type="project" value="UniProtKB-SubCell"/>
</dbReference>
<dbReference type="SMART" id="SM00906">
    <property type="entry name" value="Fungal_trans"/>
    <property type="match status" value="1"/>
</dbReference>
<organism evidence="10 11">
    <name type="scientific">Hapsidospora chrysogenum (strain ATCC 11550 / CBS 779.69 / DSM 880 / IAM 14645 / JCM 23072 / IMI 49137)</name>
    <name type="common">Acremonium chrysogenum</name>
    <dbReference type="NCBI Taxonomy" id="857340"/>
    <lineage>
        <taxon>Eukaryota</taxon>
        <taxon>Fungi</taxon>
        <taxon>Dikarya</taxon>
        <taxon>Ascomycota</taxon>
        <taxon>Pezizomycotina</taxon>
        <taxon>Sordariomycetes</taxon>
        <taxon>Hypocreomycetidae</taxon>
        <taxon>Hypocreales</taxon>
        <taxon>Bionectriaceae</taxon>
        <taxon>Hapsidospora</taxon>
    </lineage>
</organism>
<evidence type="ECO:0000259" key="9">
    <source>
        <dbReference type="PROSITE" id="PS50048"/>
    </source>
</evidence>
<name>A0A086TCL4_HAPC1</name>
<dbReference type="CDD" id="cd12148">
    <property type="entry name" value="fungal_TF_MHR"/>
    <property type="match status" value="1"/>
</dbReference>
<protein>
    <submittedName>
        <fullName evidence="10">Nitrogen assimilation transcription factor nit-like protein</fullName>
    </submittedName>
</protein>